<accession>A0AB39SIF0</accession>
<keyword evidence="1" id="KW-0472">Membrane</keyword>
<evidence type="ECO:0008006" key="3">
    <source>
        <dbReference type="Google" id="ProtNLM"/>
    </source>
</evidence>
<organism evidence="2">
    <name type="scientific">Streptomyces sp. R35</name>
    <dbReference type="NCBI Taxonomy" id="3238630"/>
    <lineage>
        <taxon>Bacteria</taxon>
        <taxon>Bacillati</taxon>
        <taxon>Actinomycetota</taxon>
        <taxon>Actinomycetes</taxon>
        <taxon>Kitasatosporales</taxon>
        <taxon>Streptomycetaceae</taxon>
        <taxon>Streptomyces</taxon>
    </lineage>
</organism>
<evidence type="ECO:0000256" key="1">
    <source>
        <dbReference type="SAM" id="Phobius"/>
    </source>
</evidence>
<keyword evidence="1" id="KW-1133">Transmembrane helix</keyword>
<gene>
    <name evidence="2" type="ORF">AB5J50_44625</name>
</gene>
<protein>
    <recommendedName>
        <fullName evidence="3">MFS transporter</fullName>
    </recommendedName>
</protein>
<feature type="transmembrane region" description="Helical" evidence="1">
    <location>
        <begin position="12"/>
        <end position="35"/>
    </location>
</feature>
<dbReference type="RefSeq" id="WP_369264281.1">
    <property type="nucleotide sequence ID" value="NZ_CP163440.1"/>
</dbReference>
<dbReference type="AlphaFoldDB" id="A0AB39SIF0"/>
<proteinExistence type="predicted"/>
<keyword evidence="1" id="KW-0812">Transmembrane</keyword>
<sequence length="45" mass="4593">MPRTASEAFDSALTTTAYVSAALVAVAAVLTVALVPKDFKVTGTH</sequence>
<dbReference type="EMBL" id="CP163440">
    <property type="protein sequence ID" value="XDQ67367.1"/>
    <property type="molecule type" value="Genomic_DNA"/>
</dbReference>
<name>A0AB39SIF0_9ACTN</name>
<evidence type="ECO:0000313" key="2">
    <source>
        <dbReference type="EMBL" id="XDQ67367.1"/>
    </source>
</evidence>
<reference evidence="2" key="1">
    <citation type="submission" date="2024-07" db="EMBL/GenBank/DDBJ databases">
        <authorList>
            <person name="Yu S.T."/>
        </authorList>
    </citation>
    <scope>NUCLEOTIDE SEQUENCE</scope>
    <source>
        <strain evidence="2">R35</strain>
    </source>
</reference>